<evidence type="ECO:0000313" key="2">
    <source>
        <dbReference type="Proteomes" id="UP000244069"/>
    </source>
</evidence>
<dbReference type="Gene3D" id="2.60.120.10">
    <property type="entry name" value="Jelly Rolls"/>
    <property type="match status" value="1"/>
</dbReference>
<dbReference type="InterPro" id="IPR014710">
    <property type="entry name" value="RmlC-like_jellyroll"/>
</dbReference>
<evidence type="ECO:0000313" key="1">
    <source>
        <dbReference type="EMBL" id="PTX37386.1"/>
    </source>
</evidence>
<dbReference type="Proteomes" id="UP000244069">
    <property type="component" value="Unassembled WGS sequence"/>
</dbReference>
<protein>
    <submittedName>
        <fullName evidence="1">Uncharacterized protein</fullName>
    </submittedName>
</protein>
<gene>
    <name evidence="1" type="ORF">C8N44_15111</name>
</gene>
<proteinExistence type="predicted"/>
<sequence length="43" mass="4775">MLVVGTRLAADVVHYPDHDMILHRGPSRRSYTRGDGTPIGLED</sequence>
<organism evidence="1 2">
    <name type="scientific">Allosediminivita pacifica</name>
    <dbReference type="NCBI Taxonomy" id="1267769"/>
    <lineage>
        <taxon>Bacteria</taxon>
        <taxon>Pseudomonadati</taxon>
        <taxon>Pseudomonadota</taxon>
        <taxon>Alphaproteobacteria</taxon>
        <taxon>Rhodobacterales</taxon>
        <taxon>Paracoccaceae</taxon>
        <taxon>Allosediminivita</taxon>
    </lineage>
</organism>
<reference evidence="1 2" key="1">
    <citation type="submission" date="2018-04" db="EMBL/GenBank/DDBJ databases">
        <title>Genomic Encyclopedia of Archaeal and Bacterial Type Strains, Phase II (KMG-II): from individual species to whole genera.</title>
        <authorList>
            <person name="Goeker M."/>
        </authorList>
    </citation>
    <scope>NUCLEOTIDE SEQUENCE [LARGE SCALE GENOMIC DNA]</scope>
    <source>
        <strain evidence="1 2">DSM 29329</strain>
    </source>
</reference>
<keyword evidence="2" id="KW-1185">Reference proteome</keyword>
<name>A0A2T6A0Q0_9RHOB</name>
<dbReference type="RefSeq" id="WP_280952971.1">
    <property type="nucleotide sequence ID" value="NZ_QBKN01000051.1"/>
</dbReference>
<dbReference type="EMBL" id="QBKN01000051">
    <property type="protein sequence ID" value="PTX37386.1"/>
    <property type="molecule type" value="Genomic_DNA"/>
</dbReference>
<comment type="caution">
    <text evidence="1">The sequence shown here is derived from an EMBL/GenBank/DDBJ whole genome shotgun (WGS) entry which is preliminary data.</text>
</comment>
<dbReference type="AlphaFoldDB" id="A0A2T6A0Q0"/>
<accession>A0A2T6A0Q0</accession>